<dbReference type="Proteomes" id="UP000613193">
    <property type="component" value="Unassembled WGS sequence"/>
</dbReference>
<evidence type="ECO:0000313" key="11">
    <source>
        <dbReference type="Proteomes" id="UP000613193"/>
    </source>
</evidence>
<feature type="region of interest" description="Disordered" evidence="6">
    <location>
        <begin position="156"/>
        <end position="200"/>
    </location>
</feature>
<keyword evidence="4 7" id="KW-1133">Transmembrane helix</keyword>
<feature type="compositionally biased region" description="Basic and acidic residues" evidence="6">
    <location>
        <begin position="174"/>
        <end position="187"/>
    </location>
</feature>
<keyword evidence="2" id="KW-1003">Cell membrane</keyword>
<dbReference type="EMBL" id="JAEHFW010000001">
    <property type="protein sequence ID" value="MBK0377687.1"/>
    <property type="molecule type" value="Genomic_DNA"/>
</dbReference>
<gene>
    <name evidence="10" type="ORF">I5M19_00100</name>
</gene>
<proteinExistence type="predicted"/>
<dbReference type="AlphaFoldDB" id="A0A934PQ81"/>
<dbReference type="InterPro" id="IPR043726">
    <property type="entry name" value="LiaI-LiaF-like_TM1"/>
</dbReference>
<evidence type="ECO:0000256" key="1">
    <source>
        <dbReference type="ARBA" id="ARBA00004162"/>
    </source>
</evidence>
<keyword evidence="3 7" id="KW-0812">Transmembrane</keyword>
<evidence type="ECO:0000256" key="3">
    <source>
        <dbReference type="ARBA" id="ARBA00022692"/>
    </source>
</evidence>
<dbReference type="InterPro" id="IPR052027">
    <property type="entry name" value="PspC"/>
</dbReference>
<dbReference type="GO" id="GO:0005886">
    <property type="term" value="C:plasma membrane"/>
    <property type="evidence" value="ECO:0007669"/>
    <property type="project" value="UniProtKB-SubCell"/>
</dbReference>
<name>A0A934PQ81_9SPHI</name>
<feature type="domain" description="Phage shock protein PspC N-terminal" evidence="8">
    <location>
        <begin position="3"/>
        <end position="59"/>
    </location>
</feature>
<keyword evidence="5 7" id="KW-0472">Membrane</keyword>
<reference evidence="10" key="1">
    <citation type="submission" date="2020-12" db="EMBL/GenBank/DDBJ databases">
        <title>Bacterial novel species Mucilaginibacter sp. SD-g isolated from soil.</title>
        <authorList>
            <person name="Jung H.-Y."/>
        </authorList>
    </citation>
    <scope>NUCLEOTIDE SEQUENCE</scope>
    <source>
        <strain evidence="10">SD-g</strain>
    </source>
</reference>
<evidence type="ECO:0000256" key="4">
    <source>
        <dbReference type="ARBA" id="ARBA00022989"/>
    </source>
</evidence>
<feature type="domain" description="LiaI-LiaF-like transmembrane region" evidence="9">
    <location>
        <begin position="106"/>
        <end position="148"/>
    </location>
</feature>
<evidence type="ECO:0000256" key="5">
    <source>
        <dbReference type="ARBA" id="ARBA00023136"/>
    </source>
</evidence>
<evidence type="ECO:0000259" key="8">
    <source>
        <dbReference type="Pfam" id="PF04024"/>
    </source>
</evidence>
<sequence>MEKKLYRDEHRKAIGGVCAGLADYFSVDVAIVRALFLILLLVKGVGVLPYIVLWIVLPKRDYRFDPPKYSPGVDYTVPPQQPGQPFQQPFPHTPPMPAKKPSNVGLIFGVVLIVLGASFLLDELDIIPDWDYGKLWPLALVALGGVLIFSGQKKQPWEKDGWNSTGYSSPVNDKASDEKTSMDIAEGKEEDENNDNPTTI</sequence>
<evidence type="ECO:0000256" key="2">
    <source>
        <dbReference type="ARBA" id="ARBA00022475"/>
    </source>
</evidence>
<feature type="transmembrane region" description="Helical" evidence="7">
    <location>
        <begin position="133"/>
        <end position="150"/>
    </location>
</feature>
<comment type="caution">
    <text evidence="10">The sequence shown here is derived from an EMBL/GenBank/DDBJ whole genome shotgun (WGS) entry which is preliminary data.</text>
</comment>
<dbReference type="PANTHER" id="PTHR33885">
    <property type="entry name" value="PHAGE SHOCK PROTEIN C"/>
    <property type="match status" value="1"/>
</dbReference>
<comment type="subcellular location">
    <subcellularLocation>
        <location evidence="1">Cell membrane</location>
        <topology evidence="1">Single-pass membrane protein</topology>
    </subcellularLocation>
</comment>
<dbReference type="RefSeq" id="WP_200062829.1">
    <property type="nucleotide sequence ID" value="NZ_JAEHFW010000001.1"/>
</dbReference>
<keyword evidence="11" id="KW-1185">Reference proteome</keyword>
<dbReference type="Pfam" id="PF04024">
    <property type="entry name" value="PspC"/>
    <property type="match status" value="1"/>
</dbReference>
<dbReference type="Pfam" id="PF18917">
    <property type="entry name" value="LiaI-LiaF-like_TM1"/>
    <property type="match status" value="1"/>
</dbReference>
<evidence type="ECO:0000256" key="7">
    <source>
        <dbReference type="SAM" id="Phobius"/>
    </source>
</evidence>
<feature type="compositionally biased region" description="Polar residues" evidence="6">
    <location>
        <begin position="162"/>
        <end position="171"/>
    </location>
</feature>
<feature type="transmembrane region" description="Helical" evidence="7">
    <location>
        <begin position="34"/>
        <end position="57"/>
    </location>
</feature>
<evidence type="ECO:0000313" key="10">
    <source>
        <dbReference type="EMBL" id="MBK0377687.1"/>
    </source>
</evidence>
<evidence type="ECO:0000259" key="9">
    <source>
        <dbReference type="Pfam" id="PF18917"/>
    </source>
</evidence>
<accession>A0A934PQ81</accession>
<feature type="transmembrane region" description="Helical" evidence="7">
    <location>
        <begin position="104"/>
        <end position="121"/>
    </location>
</feature>
<protein>
    <submittedName>
        <fullName evidence="10">PspC domain-containing protein</fullName>
    </submittedName>
</protein>
<evidence type="ECO:0000256" key="6">
    <source>
        <dbReference type="SAM" id="MobiDB-lite"/>
    </source>
</evidence>
<dbReference type="PANTHER" id="PTHR33885:SF3">
    <property type="entry name" value="PHAGE SHOCK PROTEIN C"/>
    <property type="match status" value="1"/>
</dbReference>
<dbReference type="InterPro" id="IPR007168">
    <property type="entry name" value="Phageshock_PspC_N"/>
</dbReference>
<organism evidence="10 11">
    <name type="scientific">Mucilaginibacter segetis</name>
    <dbReference type="NCBI Taxonomy" id="2793071"/>
    <lineage>
        <taxon>Bacteria</taxon>
        <taxon>Pseudomonadati</taxon>
        <taxon>Bacteroidota</taxon>
        <taxon>Sphingobacteriia</taxon>
        <taxon>Sphingobacteriales</taxon>
        <taxon>Sphingobacteriaceae</taxon>
        <taxon>Mucilaginibacter</taxon>
    </lineage>
</organism>